<accession>A0A2V1ZNR7</accession>
<dbReference type="AlphaFoldDB" id="A0A2V1ZNR7"/>
<proteinExistence type="predicted"/>
<sequence length="466" mass="54016">MNNSGSIAFNQIDFAIKSPSFKIIFSYMDERGIPFVREFVLRLLKLNSCKPKHLADYFDFTQREAEIAIQDLTDKGWVEWNEDGTIGLSSKGQLLFDQNSKGPKIPNLQERTQRLHLELLDRNFIPKKRISKDNRNALELNVSNKDLSESKDVAKRQFQSDFMNLKEDKVIENLSEDIELYKIDLIEQLYTDFFRFTQPFEINAEDGTQLERSELELTRSDNIQQMITETLGNHRSGQNNLSDIMQSMEAMRASDILKTIIGGKLDVHTFMELELNSNNKTYFVGQTYHQNKVIDEITKLASKLKTTKNLTWIAPSDFYWGKQTKLIEVINSISNGSMVKRNKEKVRLYNFKTYLPLPEESRSLRNEVRDLKHQFKEVSEENLYGFSEGFLKGNIEVIVLEDTLAVVCYHVQLPDQYDVTLPVGFMTTDIEQVNHIATVTQSYLNSPIFDDDSKFDSYDFGSFKNL</sequence>
<gene>
    <name evidence="1" type="ORF">C8D84_11026</name>
</gene>
<dbReference type="Proteomes" id="UP000245655">
    <property type="component" value="Unassembled WGS sequence"/>
</dbReference>
<dbReference type="EMBL" id="QGGM01000010">
    <property type="protein sequence ID" value="PWK10117.1"/>
    <property type="molecule type" value="Genomic_DNA"/>
</dbReference>
<name>A0A2V1ZNR7_PSYIM</name>
<keyword evidence="2" id="KW-1185">Reference proteome</keyword>
<reference evidence="1 2" key="1">
    <citation type="submission" date="2018-05" db="EMBL/GenBank/DDBJ databases">
        <title>Genomic Encyclopedia of Type Strains, Phase IV (KMG-IV): sequencing the most valuable type-strain genomes for metagenomic binning, comparative biology and taxonomic classification.</title>
        <authorList>
            <person name="Goeker M."/>
        </authorList>
    </citation>
    <scope>NUCLEOTIDE SEQUENCE [LARGE SCALE GENOMIC DNA]</scope>
    <source>
        <strain evidence="1 2">DSM 7229</strain>
    </source>
</reference>
<organism evidence="1 2">
    <name type="scientific">Psychrobacter immobilis</name>
    <dbReference type="NCBI Taxonomy" id="498"/>
    <lineage>
        <taxon>Bacteria</taxon>
        <taxon>Pseudomonadati</taxon>
        <taxon>Pseudomonadota</taxon>
        <taxon>Gammaproteobacteria</taxon>
        <taxon>Moraxellales</taxon>
        <taxon>Moraxellaceae</taxon>
        <taxon>Psychrobacter</taxon>
    </lineage>
</organism>
<dbReference type="RefSeq" id="WP_109591599.1">
    <property type="nucleotide sequence ID" value="NZ_JBQQJD010000003.1"/>
</dbReference>
<evidence type="ECO:0000313" key="2">
    <source>
        <dbReference type="Proteomes" id="UP000245655"/>
    </source>
</evidence>
<comment type="caution">
    <text evidence="1">The sequence shown here is derived from an EMBL/GenBank/DDBJ whole genome shotgun (WGS) entry which is preliminary data.</text>
</comment>
<evidence type="ECO:0000313" key="1">
    <source>
        <dbReference type="EMBL" id="PWK10117.1"/>
    </source>
</evidence>
<protein>
    <submittedName>
        <fullName evidence="1">Uncharacterized protein</fullName>
    </submittedName>
</protein>
<dbReference type="GeneID" id="60255566"/>